<name>A0ABP1R7I7_9HEXA</name>
<evidence type="ECO:0000256" key="6">
    <source>
        <dbReference type="RuleBase" id="RU000406"/>
    </source>
</evidence>
<keyword evidence="8" id="KW-1133">Transmembrane helix</keyword>
<evidence type="ECO:0000313" key="10">
    <source>
        <dbReference type="EMBL" id="CAL8119908.1"/>
    </source>
</evidence>
<reference evidence="10 11" key="1">
    <citation type="submission" date="2024-08" db="EMBL/GenBank/DDBJ databases">
        <authorList>
            <person name="Cucini C."/>
            <person name="Frati F."/>
        </authorList>
    </citation>
    <scope>NUCLEOTIDE SEQUENCE [LARGE SCALE GENOMIC DNA]</scope>
</reference>
<feature type="region of interest" description="Disordered" evidence="7">
    <location>
        <begin position="45"/>
        <end position="81"/>
    </location>
</feature>
<comment type="subcellular location">
    <subcellularLocation>
        <location evidence="6">Secreted</location>
    </subcellularLocation>
</comment>
<dbReference type="InterPro" id="IPR022352">
    <property type="entry name" value="Ins/IGF/rlx"/>
</dbReference>
<gene>
    <name evidence="10" type="ORF">ODALV1_LOCUS18767</name>
</gene>
<evidence type="ECO:0000256" key="8">
    <source>
        <dbReference type="SAM" id="Phobius"/>
    </source>
</evidence>
<dbReference type="InterPro" id="IPR036438">
    <property type="entry name" value="Insulin-like_sf"/>
</dbReference>
<feature type="transmembrane region" description="Helical" evidence="8">
    <location>
        <begin position="20"/>
        <end position="38"/>
    </location>
</feature>
<feature type="compositionally biased region" description="Low complexity" evidence="7">
    <location>
        <begin position="60"/>
        <end position="73"/>
    </location>
</feature>
<keyword evidence="4" id="KW-0732">Signal</keyword>
<evidence type="ECO:0000256" key="1">
    <source>
        <dbReference type="ARBA" id="ARBA00009034"/>
    </source>
</evidence>
<keyword evidence="3" id="KW-0165">Cleavage on pair of basic residues</keyword>
<organism evidence="10 11">
    <name type="scientific">Orchesella dallaii</name>
    <dbReference type="NCBI Taxonomy" id="48710"/>
    <lineage>
        <taxon>Eukaryota</taxon>
        <taxon>Metazoa</taxon>
        <taxon>Ecdysozoa</taxon>
        <taxon>Arthropoda</taxon>
        <taxon>Hexapoda</taxon>
        <taxon>Collembola</taxon>
        <taxon>Entomobryomorpha</taxon>
        <taxon>Entomobryoidea</taxon>
        <taxon>Orchesellidae</taxon>
        <taxon>Orchesellinae</taxon>
        <taxon>Orchesella</taxon>
    </lineage>
</organism>
<sequence length="196" mass="20926">MSGGGACSLGGGGGSFLGCSWFSSCPLFLLLVVIVTLVESGPMAEFGGSGEGGEVTAATSISSRSLSELSSSSDPTRSKRDVSADIEPIQLCGYRLLEAVRGLCRGNYVGYNRRSDPDMEMQGDDPMVMDEAGLDATAEEKLEFDPASPLTSKSNGKPQRKGSSSTLHRRYRRNIIDECCKKPCSVNDMLRYCGRN</sequence>
<dbReference type="CDD" id="cd00101">
    <property type="entry name" value="IlGF_like"/>
    <property type="match status" value="1"/>
</dbReference>
<dbReference type="PANTHER" id="PTHR13647">
    <property type="entry name" value="INSULIN-LIKE PEPTIDE 2-RELATED"/>
    <property type="match status" value="1"/>
</dbReference>
<evidence type="ECO:0000259" key="9">
    <source>
        <dbReference type="SMART" id="SM00078"/>
    </source>
</evidence>
<dbReference type="InterPro" id="IPR022353">
    <property type="entry name" value="Insulin_CS"/>
</dbReference>
<comment type="caution">
    <text evidence="10">The sequence shown here is derived from an EMBL/GenBank/DDBJ whole genome shotgun (WGS) entry which is preliminary data.</text>
</comment>
<evidence type="ECO:0000256" key="7">
    <source>
        <dbReference type="SAM" id="MobiDB-lite"/>
    </source>
</evidence>
<dbReference type="SMART" id="SM00078">
    <property type="entry name" value="IlGF"/>
    <property type="match status" value="1"/>
</dbReference>
<dbReference type="Gene3D" id="1.10.100.10">
    <property type="entry name" value="Insulin-like"/>
    <property type="match status" value="1"/>
</dbReference>
<dbReference type="PRINTS" id="PR00276">
    <property type="entry name" value="INSULINFAMLY"/>
</dbReference>
<keyword evidence="11" id="KW-1185">Reference proteome</keyword>
<keyword evidence="8" id="KW-0812">Transmembrane</keyword>
<accession>A0ABP1R7I7</accession>
<evidence type="ECO:0000313" key="11">
    <source>
        <dbReference type="Proteomes" id="UP001642540"/>
    </source>
</evidence>
<dbReference type="Pfam" id="PF00049">
    <property type="entry name" value="Insulin"/>
    <property type="match status" value="1"/>
</dbReference>
<dbReference type="Proteomes" id="UP001642540">
    <property type="component" value="Unassembled WGS sequence"/>
</dbReference>
<feature type="domain" description="Insulin-like" evidence="9">
    <location>
        <begin position="89"/>
        <end position="193"/>
    </location>
</feature>
<dbReference type="PROSITE" id="PS00262">
    <property type="entry name" value="INSULIN"/>
    <property type="match status" value="1"/>
</dbReference>
<comment type="subunit">
    <text evidence="2">Heterodimer of a B chain and an A chain linked by two disulfide bonds.</text>
</comment>
<feature type="compositionally biased region" description="Polar residues" evidence="7">
    <location>
        <begin position="149"/>
        <end position="166"/>
    </location>
</feature>
<dbReference type="SUPFAM" id="SSF56994">
    <property type="entry name" value="Insulin-like"/>
    <property type="match status" value="1"/>
</dbReference>
<keyword evidence="5" id="KW-1015">Disulfide bond</keyword>
<evidence type="ECO:0000256" key="2">
    <source>
        <dbReference type="ARBA" id="ARBA00011207"/>
    </source>
</evidence>
<feature type="region of interest" description="Disordered" evidence="7">
    <location>
        <begin position="143"/>
        <end position="168"/>
    </location>
</feature>
<comment type="similarity">
    <text evidence="1 6">Belongs to the insulin family.</text>
</comment>
<proteinExistence type="inferred from homology"/>
<evidence type="ECO:0000256" key="5">
    <source>
        <dbReference type="ARBA" id="ARBA00023157"/>
    </source>
</evidence>
<keyword evidence="6" id="KW-0964">Secreted</keyword>
<evidence type="ECO:0000256" key="4">
    <source>
        <dbReference type="ARBA" id="ARBA00022729"/>
    </source>
</evidence>
<keyword evidence="8" id="KW-0472">Membrane</keyword>
<dbReference type="InterPro" id="IPR016179">
    <property type="entry name" value="Insulin-like"/>
</dbReference>
<dbReference type="EMBL" id="CAXLJM020000062">
    <property type="protein sequence ID" value="CAL8119908.1"/>
    <property type="molecule type" value="Genomic_DNA"/>
</dbReference>
<evidence type="ECO:0000256" key="3">
    <source>
        <dbReference type="ARBA" id="ARBA00022685"/>
    </source>
</evidence>
<dbReference type="PANTHER" id="PTHR13647:SF4">
    <property type="entry name" value="INSULIN-LIKE PEPTIDE 1-RELATED"/>
    <property type="match status" value="1"/>
</dbReference>
<protein>
    <recommendedName>
        <fullName evidence="9">Insulin-like domain-containing protein</fullName>
    </recommendedName>
</protein>